<dbReference type="InterPro" id="IPR038533">
    <property type="entry name" value="UpxZ_sf"/>
</dbReference>
<proteinExistence type="predicted"/>
<protein>
    <submittedName>
        <fullName evidence="1">UpxZ family of transcription anti-terminator antagonists</fullName>
    </submittedName>
</protein>
<gene>
    <name evidence="1" type="ORF">SAMN05444349_1582</name>
</gene>
<dbReference type="Pfam" id="PF06603">
    <property type="entry name" value="UpxZ"/>
    <property type="match status" value="1"/>
</dbReference>
<accession>A0A1M5GAA1</accession>
<organism evidence="1 2">
    <name type="scientific">Bacteroides faecichinchillae</name>
    <dbReference type="NCBI Taxonomy" id="871325"/>
    <lineage>
        <taxon>Bacteria</taxon>
        <taxon>Pseudomonadati</taxon>
        <taxon>Bacteroidota</taxon>
        <taxon>Bacteroidia</taxon>
        <taxon>Bacteroidales</taxon>
        <taxon>Bacteroidaceae</taxon>
        <taxon>Bacteroides</taxon>
    </lineage>
</organism>
<dbReference type="Gene3D" id="1.25.40.810">
    <property type="entry name" value="UpxZ"/>
    <property type="match status" value="1"/>
</dbReference>
<evidence type="ECO:0000313" key="1">
    <source>
        <dbReference type="EMBL" id="SHG00750.1"/>
    </source>
</evidence>
<dbReference type="Proteomes" id="UP000184436">
    <property type="component" value="Unassembled WGS sequence"/>
</dbReference>
<sequence>MDTIVLQEKIDNLLSSVHKLLPDGSNLRDIYVDDLSFLNKSIHDRINELYSQHGRTPEEEATLCLALLMGYSVSQYANPEDESKKNTILLRTRNILPVLPPSPLKEDLLFTYNELQHSFSINRSLFA</sequence>
<dbReference type="EMBL" id="FQVD01000058">
    <property type="protein sequence ID" value="SHG00750.1"/>
    <property type="molecule type" value="Genomic_DNA"/>
</dbReference>
<dbReference type="AlphaFoldDB" id="A0A1M5GAA1"/>
<dbReference type="RefSeq" id="WP_025076418.1">
    <property type="nucleotide sequence ID" value="NZ_FQVD01000058.1"/>
</dbReference>
<evidence type="ECO:0000313" key="2">
    <source>
        <dbReference type="Proteomes" id="UP000184436"/>
    </source>
</evidence>
<keyword evidence="2" id="KW-1185">Reference proteome</keyword>
<dbReference type="OrthoDB" id="1043520at2"/>
<name>A0A1M5GAA1_9BACE</name>
<dbReference type="InterPro" id="IPR010570">
    <property type="entry name" value="UpxZ_fam"/>
</dbReference>
<reference evidence="1 2" key="1">
    <citation type="submission" date="2016-11" db="EMBL/GenBank/DDBJ databases">
        <authorList>
            <person name="Jaros S."/>
            <person name="Januszkiewicz K."/>
            <person name="Wedrychowicz H."/>
        </authorList>
    </citation>
    <scope>NUCLEOTIDE SEQUENCE [LARGE SCALE GENOMIC DNA]</scope>
    <source>
        <strain evidence="1 2">DSM 26883</strain>
    </source>
</reference>
<dbReference type="STRING" id="871325.SAMN05444349_1582"/>